<dbReference type="SMART" id="SM00382">
    <property type="entry name" value="AAA"/>
    <property type="match status" value="1"/>
</dbReference>
<dbReference type="Gene3D" id="3.40.50.300">
    <property type="entry name" value="P-loop containing nucleotide triphosphate hydrolases"/>
    <property type="match status" value="1"/>
</dbReference>
<feature type="transmembrane region" description="Helical" evidence="9">
    <location>
        <begin position="296"/>
        <end position="316"/>
    </location>
</feature>
<feature type="transmembrane region" description="Helical" evidence="9">
    <location>
        <begin position="180"/>
        <end position="202"/>
    </location>
</feature>
<dbReference type="PROSITE" id="PS50929">
    <property type="entry name" value="ABC_TM1F"/>
    <property type="match status" value="1"/>
</dbReference>
<keyword evidence="8" id="KW-0175">Coiled coil</keyword>
<keyword evidence="5" id="KW-0067">ATP-binding</keyword>
<gene>
    <name evidence="12" type="ORF">CKF58_00910</name>
</gene>
<dbReference type="GO" id="GO:0005524">
    <property type="term" value="F:ATP binding"/>
    <property type="evidence" value="ECO:0007669"/>
    <property type="project" value="UniProtKB-KW"/>
</dbReference>
<dbReference type="InterPro" id="IPR017871">
    <property type="entry name" value="ABC_transporter-like_CS"/>
</dbReference>
<comment type="caution">
    <text evidence="12">The sequence shown here is derived from an EMBL/GenBank/DDBJ whole genome shotgun (WGS) entry which is preliminary data.</text>
</comment>
<dbReference type="InterPro" id="IPR027417">
    <property type="entry name" value="P-loop_NTPase"/>
</dbReference>
<dbReference type="GO" id="GO:0016887">
    <property type="term" value="F:ATP hydrolysis activity"/>
    <property type="evidence" value="ECO:0007669"/>
    <property type="project" value="InterPro"/>
</dbReference>
<dbReference type="InterPro" id="IPR003593">
    <property type="entry name" value="AAA+_ATPase"/>
</dbReference>
<keyword evidence="3 9" id="KW-0812">Transmembrane</keyword>
<feature type="transmembrane region" description="Helical" evidence="9">
    <location>
        <begin position="208"/>
        <end position="229"/>
    </location>
</feature>
<dbReference type="PROSITE" id="PS50893">
    <property type="entry name" value="ABC_TRANSPORTER_2"/>
    <property type="match status" value="1"/>
</dbReference>
<accession>A0A3A1YR98</accession>
<dbReference type="InterPro" id="IPR039421">
    <property type="entry name" value="Type_1_exporter"/>
</dbReference>
<dbReference type="GO" id="GO:0005886">
    <property type="term" value="C:plasma membrane"/>
    <property type="evidence" value="ECO:0007669"/>
    <property type="project" value="UniProtKB-SubCell"/>
</dbReference>
<evidence type="ECO:0000256" key="8">
    <source>
        <dbReference type="SAM" id="Coils"/>
    </source>
</evidence>
<evidence type="ECO:0000256" key="3">
    <source>
        <dbReference type="ARBA" id="ARBA00022692"/>
    </source>
</evidence>
<feature type="coiled-coil region" evidence="8">
    <location>
        <begin position="263"/>
        <end position="293"/>
    </location>
</feature>
<dbReference type="PANTHER" id="PTHR24221:SF654">
    <property type="entry name" value="ATP-BINDING CASSETTE SUB-FAMILY B MEMBER 6"/>
    <property type="match status" value="1"/>
</dbReference>
<dbReference type="RefSeq" id="WP_119530111.1">
    <property type="nucleotide sequence ID" value="NZ_JBHSSP010000007.1"/>
</dbReference>
<feature type="transmembrane region" description="Helical" evidence="9">
    <location>
        <begin position="328"/>
        <end position="352"/>
    </location>
</feature>
<evidence type="ECO:0000313" key="12">
    <source>
        <dbReference type="EMBL" id="RIY40175.1"/>
    </source>
</evidence>
<dbReference type="OrthoDB" id="9802264at2"/>
<evidence type="ECO:0000313" key="13">
    <source>
        <dbReference type="Proteomes" id="UP000265916"/>
    </source>
</evidence>
<reference evidence="12 13" key="1">
    <citation type="submission" date="2017-08" db="EMBL/GenBank/DDBJ databases">
        <title>Reclassification of Bisgaard taxon 37 and 44.</title>
        <authorList>
            <person name="Christensen H."/>
        </authorList>
    </citation>
    <scope>NUCLEOTIDE SEQUENCE [LARGE SCALE GENOMIC DNA]</scope>
    <source>
        <strain evidence="12 13">111</strain>
    </source>
</reference>
<evidence type="ECO:0000259" key="10">
    <source>
        <dbReference type="PROSITE" id="PS50893"/>
    </source>
</evidence>
<dbReference type="GO" id="GO:0034040">
    <property type="term" value="F:ATPase-coupled lipid transmembrane transporter activity"/>
    <property type="evidence" value="ECO:0007669"/>
    <property type="project" value="TreeGrafter"/>
</dbReference>
<organism evidence="12 13">
    <name type="scientific">Psittacicella hinzii</name>
    <dbReference type="NCBI Taxonomy" id="2028575"/>
    <lineage>
        <taxon>Bacteria</taxon>
        <taxon>Pseudomonadati</taxon>
        <taxon>Pseudomonadota</taxon>
        <taxon>Gammaproteobacteria</taxon>
        <taxon>Pasteurellales</taxon>
        <taxon>Psittacicellaceae</taxon>
        <taxon>Psittacicella</taxon>
    </lineage>
</organism>
<evidence type="ECO:0008006" key="14">
    <source>
        <dbReference type="Google" id="ProtNLM"/>
    </source>
</evidence>
<dbReference type="Pfam" id="PF00005">
    <property type="entry name" value="ABC_tran"/>
    <property type="match status" value="1"/>
</dbReference>
<proteinExistence type="predicted"/>
<keyword evidence="13" id="KW-1185">Reference proteome</keyword>
<evidence type="ECO:0000256" key="7">
    <source>
        <dbReference type="ARBA" id="ARBA00023136"/>
    </source>
</evidence>
<keyword evidence="4" id="KW-0547">Nucleotide-binding</keyword>
<evidence type="ECO:0000256" key="4">
    <source>
        <dbReference type="ARBA" id="ARBA00022741"/>
    </source>
</evidence>
<dbReference type="SUPFAM" id="SSF90123">
    <property type="entry name" value="ABC transporter transmembrane region"/>
    <property type="match status" value="1"/>
</dbReference>
<evidence type="ECO:0000256" key="6">
    <source>
        <dbReference type="ARBA" id="ARBA00022989"/>
    </source>
</evidence>
<evidence type="ECO:0000256" key="9">
    <source>
        <dbReference type="SAM" id="Phobius"/>
    </source>
</evidence>
<dbReference type="Gene3D" id="1.20.1560.10">
    <property type="entry name" value="ABC transporter type 1, transmembrane domain"/>
    <property type="match status" value="1"/>
</dbReference>
<feature type="domain" description="ABC transmembrane type-1" evidence="11">
    <location>
        <begin position="20"/>
        <end position="356"/>
    </location>
</feature>
<dbReference type="InterPro" id="IPR003439">
    <property type="entry name" value="ABC_transporter-like_ATP-bd"/>
</dbReference>
<name>A0A3A1YR98_9GAMM</name>
<dbReference type="AlphaFoldDB" id="A0A3A1YR98"/>
<protein>
    <recommendedName>
        <fullName evidence="14">ATP-binding cassette subfamily C protein CydC</fullName>
    </recommendedName>
</protein>
<evidence type="ECO:0000259" key="11">
    <source>
        <dbReference type="PROSITE" id="PS50929"/>
    </source>
</evidence>
<evidence type="ECO:0000256" key="5">
    <source>
        <dbReference type="ARBA" id="ARBA00022840"/>
    </source>
</evidence>
<evidence type="ECO:0000256" key="2">
    <source>
        <dbReference type="ARBA" id="ARBA00022475"/>
    </source>
</evidence>
<dbReference type="EMBL" id="NRJG01000017">
    <property type="protein sequence ID" value="RIY40175.1"/>
    <property type="molecule type" value="Genomic_DNA"/>
</dbReference>
<dbReference type="PROSITE" id="PS00211">
    <property type="entry name" value="ABC_TRANSPORTER_1"/>
    <property type="match status" value="1"/>
</dbReference>
<keyword evidence="6 9" id="KW-1133">Transmembrane helix</keyword>
<dbReference type="GO" id="GO:0140359">
    <property type="term" value="F:ABC-type transporter activity"/>
    <property type="evidence" value="ECO:0007669"/>
    <property type="project" value="InterPro"/>
</dbReference>
<feature type="transmembrane region" description="Helical" evidence="9">
    <location>
        <begin position="20"/>
        <end position="45"/>
    </location>
</feature>
<dbReference type="PANTHER" id="PTHR24221">
    <property type="entry name" value="ATP-BINDING CASSETTE SUB-FAMILY B"/>
    <property type="match status" value="1"/>
</dbReference>
<dbReference type="InterPro" id="IPR011527">
    <property type="entry name" value="ABC1_TM_dom"/>
</dbReference>
<keyword evidence="2" id="KW-1003">Cell membrane</keyword>
<evidence type="ECO:0000256" key="1">
    <source>
        <dbReference type="ARBA" id="ARBA00004651"/>
    </source>
</evidence>
<dbReference type="Proteomes" id="UP000265916">
    <property type="component" value="Unassembled WGS sequence"/>
</dbReference>
<keyword evidence="7 9" id="KW-0472">Membrane</keyword>
<dbReference type="InterPro" id="IPR036640">
    <property type="entry name" value="ABC1_TM_sf"/>
</dbReference>
<feature type="domain" description="ABC transporter" evidence="10">
    <location>
        <begin position="416"/>
        <end position="636"/>
    </location>
</feature>
<comment type="subcellular location">
    <subcellularLocation>
        <location evidence="1">Cell membrane</location>
        <topology evidence="1">Multi-pass membrane protein</topology>
    </subcellularLocation>
</comment>
<dbReference type="SUPFAM" id="SSF52540">
    <property type="entry name" value="P-loop containing nucleoside triphosphate hydrolases"/>
    <property type="match status" value="1"/>
</dbReference>
<sequence>MFKFFSLMLRLFAGKGFIMFLGLVLTILSFGSSLGLLTLSTWFLASCYLAKSIDFNIFYPSSSVRGFAIARTALKYIQRLVTHKATFDVLTKLRIQIFASLLPLATDIKQMSQFKSSTTRNTNKEEHKKATPRTGKEILNEVRATNASNVQQKAKTPNIPISDNELFDRILKDIDNLDGFYVNIIIPFLGTLLLFIGFTIGLSFISPALALVVGGSLTLVTLIVPWIFYPLGKKISANIELSSTKLRLAFLNYLELQFETLIFAKQEQKTQQLETLNQELIQQQLKRDRHTNLTTLILQLLLGVLLTVAIFGASYLQVLHATDLRFPGLATIFIFLVVGAIEFIIPLASLFLHLGQIIASAKNLETLLANKDAADLAQHLIDVDLDKAKPHHADTSKLYPQGLEQDILAKTESIGIKVSNLNFTYNQNAIINNLNVSFAPGQTYLISGDSGLGKTTFLNCLIGLEQSYTGNIEFDLYQQGQVFKTIDANSGLQRQLCVHLSQRVHIFNDSLFDNLKIANPDLTPEQAKQVLTTVGLDYLAENLGQILGNGGRSLSGGEIRRIGIARVLLSPARLIVLDEPTESIDSDIEKAVLEAIFSHAQQLQATVILVSHNKNNYSYCQHLLKMQKLNNTTILA</sequence>